<dbReference type="Proteomes" id="UP001446871">
    <property type="component" value="Unassembled WGS sequence"/>
</dbReference>
<dbReference type="InterPro" id="IPR001128">
    <property type="entry name" value="Cyt_P450"/>
</dbReference>
<evidence type="ECO:0000256" key="8">
    <source>
        <dbReference type="RuleBase" id="RU000461"/>
    </source>
</evidence>
<evidence type="ECO:0000313" key="9">
    <source>
        <dbReference type="EMBL" id="KAK8059835.1"/>
    </source>
</evidence>
<dbReference type="InterPro" id="IPR017972">
    <property type="entry name" value="Cyt_P450_CS"/>
</dbReference>
<evidence type="ECO:0000256" key="4">
    <source>
        <dbReference type="ARBA" id="ARBA00022723"/>
    </source>
</evidence>
<dbReference type="Gene3D" id="1.10.630.10">
    <property type="entry name" value="Cytochrome P450"/>
    <property type="match status" value="1"/>
</dbReference>
<dbReference type="PANTHER" id="PTHR24305">
    <property type="entry name" value="CYTOCHROME P450"/>
    <property type="match status" value="1"/>
</dbReference>
<dbReference type="PRINTS" id="PR00463">
    <property type="entry name" value="EP450I"/>
</dbReference>
<dbReference type="EMBL" id="JAQQWM010000006">
    <property type="protein sequence ID" value="KAK8059835.1"/>
    <property type="molecule type" value="Genomic_DNA"/>
</dbReference>
<keyword evidence="7 8" id="KW-0503">Monooxygenase</keyword>
<evidence type="ECO:0000256" key="2">
    <source>
        <dbReference type="ARBA" id="ARBA00010617"/>
    </source>
</evidence>
<sequence length="525" mass="59225">MASSQVPNIMELAAQLRHNARNNPQLALGQLAAITAGVASVPLPQVFAFTVSHCLYNLYLHPLRNYPGPRLWVMTRIPYTLNFFGAKSPWKIRELHTQYGTFVRVAPDIVSVSHPDALNQLQGHRKGKPENPKDPSITWQFRDNIVGVPSKEDHSRLRRVMSHGFSAQSMLEQQPLIQRHVDLLMQRLRERCHQGQPALDVTQWYNWTTFDIVGDLAFGEPFDCLEQASYHPWVSIIFESMVTMSKISMLLRFGPVGKLLAMFIIPRSMAKKMDEHNELSAMKVETRLALETERPDLIGKMVSGSQKLGAEMTRHELVANAGVLIIAGSETTASLLCGATYLLAKNQHILQKLQAEVRSSFNNESEIDLISTQKLKYMQAVLDESLRHFPPALGALPRVIVPEGDHIAGRFVPGGTKLEVGQWALYHNPTYFHKPDEFHPERWLGDVEFKNDALAGVTPFSVGPRNCIGKNLAMSEMRLIMARIVWNFDFTLGPGMDDWYDRCQAYLLWGKPALNILFVPRSAEA</sequence>
<comment type="caution">
    <text evidence="9">The sequence shown here is derived from an EMBL/GenBank/DDBJ whole genome shotgun (WGS) entry which is preliminary data.</text>
</comment>
<accession>A0ABR1ULP1</accession>
<name>A0ABR1ULP1_9PEZI</name>
<evidence type="ECO:0000313" key="10">
    <source>
        <dbReference type="Proteomes" id="UP001446871"/>
    </source>
</evidence>
<keyword evidence="3 8" id="KW-0349">Heme</keyword>
<evidence type="ECO:0000256" key="3">
    <source>
        <dbReference type="ARBA" id="ARBA00022617"/>
    </source>
</evidence>
<dbReference type="Pfam" id="PF00067">
    <property type="entry name" value="p450"/>
    <property type="match status" value="1"/>
</dbReference>
<gene>
    <name evidence="9" type="ORF">PG996_009765</name>
</gene>
<keyword evidence="4 8" id="KW-0479">Metal-binding</keyword>
<organism evidence="9 10">
    <name type="scientific">Apiospora saccharicola</name>
    <dbReference type="NCBI Taxonomy" id="335842"/>
    <lineage>
        <taxon>Eukaryota</taxon>
        <taxon>Fungi</taxon>
        <taxon>Dikarya</taxon>
        <taxon>Ascomycota</taxon>
        <taxon>Pezizomycotina</taxon>
        <taxon>Sordariomycetes</taxon>
        <taxon>Xylariomycetidae</taxon>
        <taxon>Amphisphaeriales</taxon>
        <taxon>Apiosporaceae</taxon>
        <taxon>Apiospora</taxon>
    </lineage>
</organism>
<proteinExistence type="inferred from homology"/>
<evidence type="ECO:0000256" key="5">
    <source>
        <dbReference type="ARBA" id="ARBA00023002"/>
    </source>
</evidence>
<dbReference type="InterPro" id="IPR036396">
    <property type="entry name" value="Cyt_P450_sf"/>
</dbReference>
<dbReference type="SUPFAM" id="SSF48264">
    <property type="entry name" value="Cytochrome P450"/>
    <property type="match status" value="1"/>
</dbReference>
<dbReference type="CDD" id="cd11058">
    <property type="entry name" value="CYP60B-like"/>
    <property type="match status" value="1"/>
</dbReference>
<keyword evidence="6 8" id="KW-0408">Iron</keyword>
<dbReference type="InterPro" id="IPR002401">
    <property type="entry name" value="Cyt_P450_E_grp-I"/>
</dbReference>
<evidence type="ECO:0000256" key="1">
    <source>
        <dbReference type="ARBA" id="ARBA00001971"/>
    </source>
</evidence>
<comment type="similarity">
    <text evidence="2 8">Belongs to the cytochrome P450 family.</text>
</comment>
<evidence type="ECO:0000256" key="6">
    <source>
        <dbReference type="ARBA" id="ARBA00023004"/>
    </source>
</evidence>
<protein>
    <submittedName>
        <fullName evidence="9">Cytochrome P450</fullName>
    </submittedName>
</protein>
<keyword evidence="10" id="KW-1185">Reference proteome</keyword>
<dbReference type="PANTHER" id="PTHR24305:SF230">
    <property type="entry name" value="P450, PUTATIVE (EUROFUNG)-RELATED"/>
    <property type="match status" value="1"/>
</dbReference>
<evidence type="ECO:0000256" key="7">
    <source>
        <dbReference type="ARBA" id="ARBA00023033"/>
    </source>
</evidence>
<comment type="cofactor">
    <cofactor evidence="1">
        <name>heme</name>
        <dbReference type="ChEBI" id="CHEBI:30413"/>
    </cofactor>
</comment>
<reference evidence="9 10" key="1">
    <citation type="submission" date="2023-01" db="EMBL/GenBank/DDBJ databases">
        <title>Analysis of 21 Apiospora genomes using comparative genomics revels a genus with tremendous synthesis potential of carbohydrate active enzymes and secondary metabolites.</title>
        <authorList>
            <person name="Sorensen T."/>
        </authorList>
    </citation>
    <scope>NUCLEOTIDE SEQUENCE [LARGE SCALE GENOMIC DNA]</scope>
    <source>
        <strain evidence="9 10">CBS 83171</strain>
    </source>
</reference>
<dbReference type="PROSITE" id="PS00086">
    <property type="entry name" value="CYTOCHROME_P450"/>
    <property type="match status" value="1"/>
</dbReference>
<dbReference type="PRINTS" id="PR00385">
    <property type="entry name" value="P450"/>
</dbReference>
<keyword evidence="5 8" id="KW-0560">Oxidoreductase</keyword>
<dbReference type="InterPro" id="IPR050121">
    <property type="entry name" value="Cytochrome_P450_monoxygenase"/>
</dbReference>